<proteinExistence type="predicted"/>
<evidence type="ECO:0000256" key="1">
    <source>
        <dbReference type="ARBA" id="ARBA00013332"/>
    </source>
</evidence>
<protein>
    <recommendedName>
        <fullName evidence="1">Phosphate regulon transcriptional regulatory protein PhoB</fullName>
    </recommendedName>
</protein>
<dbReference type="InterPro" id="IPR001789">
    <property type="entry name" value="Sig_transdc_resp-reg_receiver"/>
</dbReference>
<dbReference type="InterPro" id="IPR016032">
    <property type="entry name" value="Sig_transdc_resp-reg_C-effctor"/>
</dbReference>
<comment type="function">
    <text evidence="7">This protein is a positive regulator for the phosphate regulon. Transcription of this operon is positively regulated by PhoB and PhoR when phosphate is limited.</text>
</comment>
<keyword evidence="3" id="KW-0902">Two-component regulatory system</keyword>
<dbReference type="PROSITE" id="PS51755">
    <property type="entry name" value="OMPR_PHOB"/>
    <property type="match status" value="1"/>
</dbReference>
<evidence type="ECO:0000256" key="5">
    <source>
        <dbReference type="ARBA" id="ARBA00023125"/>
    </source>
</evidence>
<organism evidence="8 9">
    <name type="scientific">Thermosulfuriphilus ammonigenes</name>
    <dbReference type="NCBI Taxonomy" id="1936021"/>
    <lineage>
        <taxon>Bacteria</taxon>
        <taxon>Pseudomonadati</taxon>
        <taxon>Thermodesulfobacteriota</taxon>
        <taxon>Thermodesulfobacteria</taxon>
        <taxon>Thermodesulfobacteriales</taxon>
        <taxon>Thermodesulfobacteriaceae</taxon>
        <taxon>Thermosulfuriphilus</taxon>
    </lineage>
</organism>
<dbReference type="SUPFAM" id="SSF46894">
    <property type="entry name" value="C-terminal effector domain of the bipartite response regulators"/>
    <property type="match status" value="1"/>
</dbReference>
<evidence type="ECO:0000256" key="4">
    <source>
        <dbReference type="ARBA" id="ARBA00023015"/>
    </source>
</evidence>
<evidence type="ECO:0000256" key="2">
    <source>
        <dbReference type="ARBA" id="ARBA00022553"/>
    </source>
</evidence>
<dbReference type="GO" id="GO:0032993">
    <property type="term" value="C:protein-DNA complex"/>
    <property type="evidence" value="ECO:0007669"/>
    <property type="project" value="TreeGrafter"/>
</dbReference>
<dbReference type="CDD" id="cd00383">
    <property type="entry name" value="trans_reg_C"/>
    <property type="match status" value="1"/>
</dbReference>
<dbReference type="Pfam" id="PF00486">
    <property type="entry name" value="Trans_reg_C"/>
    <property type="match status" value="1"/>
</dbReference>
<dbReference type="GO" id="GO:0000156">
    <property type="term" value="F:phosphorelay response regulator activity"/>
    <property type="evidence" value="ECO:0007669"/>
    <property type="project" value="TreeGrafter"/>
</dbReference>
<dbReference type="GO" id="GO:0006355">
    <property type="term" value="P:regulation of DNA-templated transcription"/>
    <property type="evidence" value="ECO:0007669"/>
    <property type="project" value="InterPro"/>
</dbReference>
<dbReference type="KEGG" id="tav:G4V39_03550"/>
<sequence length="225" mass="25807">MSRILIVEDERDIADLEAFHLQRAGFQTLLAETGQEALKHLEGGDIDLIILDLMLPDMDGLEIIKRVRLRERLQRLPIIVVTAKGEEMDRILGLELGADDYVVKPFSPRELVLRVKAVLKRTGSREETGGIIRIDGLTIDEERFQVLINGTPVKLTATEFRLLSTLARARGRVMTREVLLDKVWGYHFEGYARTVDTHIRRLRKKLGPMADYIETVWGVGYRFRE</sequence>
<keyword evidence="9" id="KW-1185">Reference proteome</keyword>
<dbReference type="InterPro" id="IPR039420">
    <property type="entry name" value="WalR-like"/>
</dbReference>
<gene>
    <name evidence="8" type="ORF">G4V39_03550</name>
</gene>
<dbReference type="Proteomes" id="UP000502179">
    <property type="component" value="Chromosome"/>
</dbReference>
<dbReference type="FunFam" id="3.40.50.2300:FF:000001">
    <property type="entry name" value="DNA-binding response regulator PhoB"/>
    <property type="match status" value="1"/>
</dbReference>
<accession>A0A6G7PV20</accession>
<dbReference type="Gene3D" id="1.10.10.10">
    <property type="entry name" value="Winged helix-like DNA-binding domain superfamily/Winged helix DNA-binding domain"/>
    <property type="match status" value="1"/>
</dbReference>
<dbReference type="FunFam" id="1.10.10.10:FF:000018">
    <property type="entry name" value="DNA-binding response regulator ResD"/>
    <property type="match status" value="1"/>
</dbReference>
<dbReference type="Pfam" id="PF00072">
    <property type="entry name" value="Response_reg"/>
    <property type="match status" value="1"/>
</dbReference>
<dbReference type="Gene3D" id="3.40.50.2300">
    <property type="match status" value="1"/>
</dbReference>
<dbReference type="InterPro" id="IPR001867">
    <property type="entry name" value="OmpR/PhoB-type_DNA-bd"/>
</dbReference>
<reference evidence="8 9" key="1">
    <citation type="submission" date="2020-02" db="EMBL/GenBank/DDBJ databases">
        <title>Genome analysis of Thermosulfuriphilus ammonigenes ST65T, an anaerobic thermophilic chemolithoautotrophic bacterium isolated from a deep-sea hydrothermal vent.</title>
        <authorList>
            <person name="Slobodkina G."/>
            <person name="Allioux M."/>
            <person name="Merkel A."/>
            <person name="Alain K."/>
            <person name="Jebbar M."/>
            <person name="Slobodkin A."/>
        </authorList>
    </citation>
    <scope>NUCLEOTIDE SEQUENCE [LARGE SCALE GENOMIC DNA]</scope>
    <source>
        <strain evidence="8 9">ST65</strain>
    </source>
</reference>
<dbReference type="SMART" id="SM00448">
    <property type="entry name" value="REC"/>
    <property type="match status" value="1"/>
</dbReference>
<evidence type="ECO:0000256" key="7">
    <source>
        <dbReference type="ARBA" id="ARBA00024735"/>
    </source>
</evidence>
<keyword evidence="4" id="KW-0805">Transcription regulation</keyword>
<evidence type="ECO:0000313" key="8">
    <source>
        <dbReference type="EMBL" id="QIJ71406.1"/>
    </source>
</evidence>
<dbReference type="SMART" id="SM00862">
    <property type="entry name" value="Trans_reg_C"/>
    <property type="match status" value="1"/>
</dbReference>
<keyword evidence="5" id="KW-0238">DNA-binding</keyword>
<dbReference type="GO" id="GO:0000976">
    <property type="term" value="F:transcription cis-regulatory region binding"/>
    <property type="evidence" value="ECO:0007669"/>
    <property type="project" value="TreeGrafter"/>
</dbReference>
<dbReference type="SUPFAM" id="SSF52172">
    <property type="entry name" value="CheY-like"/>
    <property type="match status" value="1"/>
</dbReference>
<evidence type="ECO:0000256" key="3">
    <source>
        <dbReference type="ARBA" id="ARBA00023012"/>
    </source>
</evidence>
<dbReference type="GO" id="GO:0005829">
    <property type="term" value="C:cytosol"/>
    <property type="evidence" value="ECO:0007669"/>
    <property type="project" value="TreeGrafter"/>
</dbReference>
<dbReference type="InterPro" id="IPR036388">
    <property type="entry name" value="WH-like_DNA-bd_sf"/>
</dbReference>
<evidence type="ECO:0000313" key="9">
    <source>
        <dbReference type="Proteomes" id="UP000502179"/>
    </source>
</evidence>
<dbReference type="PANTHER" id="PTHR48111:SF1">
    <property type="entry name" value="TWO-COMPONENT RESPONSE REGULATOR ORR33"/>
    <property type="match status" value="1"/>
</dbReference>
<keyword evidence="6" id="KW-0804">Transcription</keyword>
<name>A0A6G7PV20_9BACT</name>
<dbReference type="EMBL" id="CP048877">
    <property type="protein sequence ID" value="QIJ71406.1"/>
    <property type="molecule type" value="Genomic_DNA"/>
</dbReference>
<evidence type="ECO:0000256" key="6">
    <source>
        <dbReference type="ARBA" id="ARBA00023163"/>
    </source>
</evidence>
<dbReference type="AlphaFoldDB" id="A0A6G7PV20"/>
<dbReference type="Gene3D" id="6.10.250.690">
    <property type="match status" value="1"/>
</dbReference>
<dbReference type="RefSeq" id="WP_166031627.1">
    <property type="nucleotide sequence ID" value="NZ_CP048877.1"/>
</dbReference>
<dbReference type="PROSITE" id="PS50110">
    <property type="entry name" value="RESPONSE_REGULATORY"/>
    <property type="match status" value="1"/>
</dbReference>
<dbReference type="InterPro" id="IPR011006">
    <property type="entry name" value="CheY-like_superfamily"/>
</dbReference>
<keyword evidence="2" id="KW-0597">Phosphoprotein</keyword>
<dbReference type="PANTHER" id="PTHR48111">
    <property type="entry name" value="REGULATOR OF RPOS"/>
    <property type="match status" value="1"/>
</dbReference>